<evidence type="ECO:0000259" key="2">
    <source>
        <dbReference type="Pfam" id="PF00266"/>
    </source>
</evidence>
<feature type="region of interest" description="Disordered" evidence="1">
    <location>
        <begin position="1297"/>
        <end position="1334"/>
    </location>
</feature>
<evidence type="ECO:0000313" key="3">
    <source>
        <dbReference type="EMBL" id="EEU47845.1"/>
    </source>
</evidence>
<dbReference type="RefSeq" id="XP_003053558.1">
    <property type="nucleotide sequence ID" value="XM_003053512.1"/>
</dbReference>
<dbReference type="eggNOG" id="KOG2142">
    <property type="taxonomic scope" value="Eukaryota"/>
</dbReference>
<dbReference type="SUPFAM" id="SSF53383">
    <property type="entry name" value="PLP-dependent transferases"/>
    <property type="match status" value="1"/>
</dbReference>
<dbReference type="GO" id="GO:0008265">
    <property type="term" value="F:molybdenum cofactor sulfurtransferase activity"/>
    <property type="evidence" value="ECO:0007669"/>
    <property type="project" value="TreeGrafter"/>
</dbReference>
<feature type="compositionally biased region" description="Basic residues" evidence="1">
    <location>
        <begin position="1300"/>
        <end position="1310"/>
    </location>
</feature>
<dbReference type="InParanoid" id="C7YH30"/>
<name>C7YH30_FUSV7</name>
<feature type="compositionally biased region" description="Acidic residues" evidence="1">
    <location>
        <begin position="990"/>
        <end position="1000"/>
    </location>
</feature>
<dbReference type="InterPro" id="IPR015422">
    <property type="entry name" value="PyrdxlP-dep_Trfase_small"/>
</dbReference>
<dbReference type="InterPro" id="IPR015421">
    <property type="entry name" value="PyrdxlP-dep_Trfase_major"/>
</dbReference>
<feature type="compositionally biased region" description="Polar residues" evidence="1">
    <location>
        <begin position="905"/>
        <end position="914"/>
    </location>
</feature>
<dbReference type="InterPro" id="IPR000192">
    <property type="entry name" value="Aminotrans_V_dom"/>
</dbReference>
<dbReference type="OrthoDB" id="420046at2759"/>
<dbReference type="PANTHER" id="PTHR14237:SF80">
    <property type="entry name" value="MOLYBDENUM COFACTOR SULFURASE"/>
    <property type="match status" value="1"/>
</dbReference>
<feature type="region of interest" description="Disordered" evidence="1">
    <location>
        <begin position="624"/>
        <end position="672"/>
    </location>
</feature>
<dbReference type="GeneID" id="9676890"/>
<dbReference type="Pfam" id="PF00266">
    <property type="entry name" value="Aminotran_5"/>
    <property type="match status" value="1"/>
</dbReference>
<proteinExistence type="predicted"/>
<dbReference type="Gene3D" id="3.40.640.10">
    <property type="entry name" value="Type I PLP-dependent aspartate aminotransferase-like (Major domain)"/>
    <property type="match status" value="1"/>
</dbReference>
<dbReference type="VEuPathDB" id="FungiDB:NECHADRAFT_65620"/>
<keyword evidence="4" id="KW-1185">Reference proteome</keyword>
<evidence type="ECO:0000256" key="1">
    <source>
        <dbReference type="SAM" id="MobiDB-lite"/>
    </source>
</evidence>
<organism evidence="3 4">
    <name type="scientific">Fusarium vanettenii (strain ATCC MYA-4622 / CBS 123669 / FGSC 9596 / NRRL 45880 / 77-13-4)</name>
    <name type="common">Fusarium solani subsp. pisi</name>
    <dbReference type="NCBI Taxonomy" id="660122"/>
    <lineage>
        <taxon>Eukaryota</taxon>
        <taxon>Fungi</taxon>
        <taxon>Dikarya</taxon>
        <taxon>Ascomycota</taxon>
        <taxon>Pezizomycotina</taxon>
        <taxon>Sordariomycetes</taxon>
        <taxon>Hypocreomycetidae</taxon>
        <taxon>Hypocreales</taxon>
        <taxon>Nectriaceae</taxon>
        <taxon>Fusarium</taxon>
        <taxon>Fusarium solani species complex</taxon>
        <taxon>Fusarium vanettenii</taxon>
    </lineage>
</organism>
<dbReference type="KEGG" id="nhe:NECHADRAFT_65620"/>
<feature type="region of interest" description="Disordered" evidence="1">
    <location>
        <begin position="899"/>
        <end position="923"/>
    </location>
</feature>
<reference evidence="3 4" key="1">
    <citation type="journal article" date="2009" name="PLoS Genet.">
        <title>The genome of Nectria haematococca: contribution of supernumerary chromosomes to gene expansion.</title>
        <authorList>
            <person name="Coleman J.J."/>
            <person name="Rounsley S.D."/>
            <person name="Rodriguez-Carres M."/>
            <person name="Kuo A."/>
            <person name="Wasmann C.C."/>
            <person name="Grimwood J."/>
            <person name="Schmutz J."/>
            <person name="Taga M."/>
            <person name="White G.J."/>
            <person name="Zhou S."/>
            <person name="Schwartz D.C."/>
            <person name="Freitag M."/>
            <person name="Ma L.J."/>
            <person name="Danchin E.G."/>
            <person name="Henrissat B."/>
            <person name="Coutinho P.M."/>
            <person name="Nelson D.R."/>
            <person name="Straney D."/>
            <person name="Napoli C.A."/>
            <person name="Barker B.M."/>
            <person name="Gribskov M."/>
            <person name="Rep M."/>
            <person name="Kroken S."/>
            <person name="Molnar I."/>
            <person name="Rensing C."/>
            <person name="Kennell J.C."/>
            <person name="Zamora J."/>
            <person name="Farman M.L."/>
            <person name="Selker E.U."/>
            <person name="Salamov A."/>
            <person name="Shapiro H."/>
            <person name="Pangilinan J."/>
            <person name="Lindquist E."/>
            <person name="Lamers C."/>
            <person name="Grigoriev I.V."/>
            <person name="Geiser D.M."/>
            <person name="Covert S.F."/>
            <person name="Temporini E."/>
            <person name="Vanetten H.D."/>
        </authorList>
    </citation>
    <scope>NUCLEOTIDE SEQUENCE [LARGE SCALE GENOMIC DNA]</scope>
    <source>
        <strain evidence="4">ATCC MYA-4622 / CBS 123669 / FGSC 9596 / NRRL 45880 / 77-13-4</strain>
    </source>
</reference>
<feature type="compositionally biased region" description="Basic and acidic residues" evidence="1">
    <location>
        <begin position="1002"/>
        <end position="1012"/>
    </location>
</feature>
<protein>
    <recommendedName>
        <fullName evidence="2">Aminotransferase class V domain-containing protein</fullName>
    </recommendedName>
</protein>
<dbReference type="Proteomes" id="UP000005206">
    <property type="component" value="Chromosome 1"/>
</dbReference>
<dbReference type="InterPro" id="IPR015424">
    <property type="entry name" value="PyrdxlP-dep_Trfase"/>
</dbReference>
<dbReference type="GO" id="GO:0043545">
    <property type="term" value="P:molybdopterin cofactor metabolic process"/>
    <property type="evidence" value="ECO:0007669"/>
    <property type="project" value="TreeGrafter"/>
</dbReference>
<sequence length="1334" mass="147058">MADTDCLSLQTEIKTVASQPLRMAVGTGVMEYNSSVDRFRDDEYPNMAQGAYLDHGGATIYSRSLISSFSHAMISNLWGNPHSENLPAKLSGEMVDNIRAKTLDFLGADPDHFDLVFVANATAGIKLVADGFRDLGEKTPAKSFWYGYHREAHTSIIGVRELTSGDYHCFEDDESVDKWLEYPSNPEVRKSKSTGLGLFAYPGQSNLSGRRLPKGWLRRIRENPQLRNTYTLFDAAALAMTTSLGSLFSDPSDAPDFTCLSFYKIFGFPDLGALVVRRASGHVLNLRRYFGGGTVAQLFPLNGDTRVAKKVPGLGDQYDMWNIHDGLEDGTLPFHSILALGLAIDTHIRLYGSMDAISRHCCYLARSLYKSLVALRYPNGAPVVEIYVDDPSAYGDPSRQGATFAFNIMRQDGTYVPWTDVEKLANDAGVYIRAGGVCCPGGVSKALEYEEWEWNRMFSSGHACGANEMAIINRRPTGIVRASLGAMTTKADIQALLHFLHSQFITEAKTAPLLESSKDSVPLPLRDAYAIHGMANEGYLKDFAGSFFINFLISLQTTSVKKTQTVFIIFFSHPPCFFLFPSSLLQAIHPVEFSIATLTTYLPHADHSNQRRCLIALKKSKQAPAADAGPSGEGQNATPENDSQTQPQPATTAGGSRTSRSPRTTSSTSSSQTLIICRNKHWRFISAFHGPWLQMPMEILETITNINYNTPRPRPIDPAVLFDMTKIRRLVDEATNLAVRAASDISSPIMTNVNGGMPGASSMSALGMGGGHGSKLSRERKFRMREQASQKLSRAYRLDEIACSVATMQGSSPIEEVAGLVLQRNPQDPDAKYVHFFHEKIPSRQLAESTGLEALTEVISEKPSEGEALRTRAIVKCFKDDFEGAAQDLTLALSISRFHQPPHQNPEQSQTLEPNQGRRRPQDVVLADKDQPTSLEGQLLFLRATAYLTVAHQHVAGGIPPAQEANGHADAENSDGNPVPEANAQTSPEADAEPDADAADADSARKQAESRKLVKTYAKRALRDFMSFISNLEYAPNLPTVIAKDFNDRVNLAAHGVRNPRPSEATYSLEPYTIYSIADLFAAVPPPDLPPYPSEEIAKPGQASELPPTCEWTTYHPLLTEALHSLLLCHILVQTSPKELLRHIYMVARLVRQADGFPIFQASRSQARSDWMEVLRRNESQLQLSASWETLCAPPPLPFYYDTPLTKPKAKISDEQRRQDQAFLDAFDDDQIEKERRAEQDRLPIATNIPPAPVYGAGLATHPSLRRWSVEDGKDYPILTLRALAVSRWLCEAPVVTGTTRRKKRTKKPSKAGALGESVEKLRLEDAAGDAAEP</sequence>
<feature type="region of interest" description="Disordered" evidence="1">
    <location>
        <begin position="959"/>
        <end position="1012"/>
    </location>
</feature>
<gene>
    <name evidence="3" type="ORF">NECHADRAFT_65620</name>
</gene>
<dbReference type="HOGENOM" id="CLU_258845_0_0_1"/>
<evidence type="ECO:0000313" key="4">
    <source>
        <dbReference type="Proteomes" id="UP000005206"/>
    </source>
</evidence>
<feature type="compositionally biased region" description="Polar residues" evidence="1">
    <location>
        <begin position="633"/>
        <end position="649"/>
    </location>
</feature>
<feature type="compositionally biased region" description="Low complexity" evidence="1">
    <location>
        <begin position="650"/>
        <end position="671"/>
    </location>
</feature>
<accession>C7YH30</accession>
<dbReference type="EMBL" id="GG698896">
    <property type="protein sequence ID" value="EEU47845.1"/>
    <property type="molecule type" value="Genomic_DNA"/>
</dbReference>
<dbReference type="PANTHER" id="PTHR14237">
    <property type="entry name" value="MOLYBDOPTERIN COFACTOR SULFURASE MOSC"/>
    <property type="match status" value="1"/>
</dbReference>
<feature type="domain" description="Aminotransferase class V" evidence="2">
    <location>
        <begin position="52"/>
        <end position="496"/>
    </location>
</feature>
<dbReference type="STRING" id="660122.C7YH30"/>
<dbReference type="Gene3D" id="3.90.1150.10">
    <property type="entry name" value="Aspartate Aminotransferase, domain 1"/>
    <property type="match status" value="1"/>
</dbReference>